<feature type="transmembrane region" description="Helical" evidence="1">
    <location>
        <begin position="12"/>
        <end position="32"/>
    </location>
</feature>
<accession>A0A0G1JYF4</accession>
<sequence>MIKNKVAIHQYVLFGVFVFLIFVKVITGNFVFGLDLLWWLLGGIIGFLFVFCDRFVYSFLMKPDEALGTRLRDLFGRNKFAEGVITLLNERHEQKELVMRSVLFLLVWMVMALLTVTSVSSSFARGFVLGIGVHLIFDLVFVYFWDHTRFDLWFWQIKREVGSEEKRW</sequence>
<feature type="transmembrane region" description="Helical" evidence="1">
    <location>
        <begin position="38"/>
        <end position="60"/>
    </location>
</feature>
<feature type="non-terminal residue" evidence="2">
    <location>
        <position position="168"/>
    </location>
</feature>
<feature type="transmembrane region" description="Helical" evidence="1">
    <location>
        <begin position="123"/>
        <end position="145"/>
    </location>
</feature>
<feature type="transmembrane region" description="Helical" evidence="1">
    <location>
        <begin position="97"/>
        <end position="117"/>
    </location>
</feature>
<keyword evidence="1" id="KW-0812">Transmembrane</keyword>
<keyword evidence="1" id="KW-1133">Transmembrane helix</keyword>
<dbReference type="Proteomes" id="UP000034172">
    <property type="component" value="Unassembled WGS sequence"/>
</dbReference>
<dbReference type="AlphaFoldDB" id="A0A0G1JYF4"/>
<name>A0A0G1JYF4_9BACT</name>
<protein>
    <submittedName>
        <fullName evidence="2">Uncharacterized protein</fullName>
    </submittedName>
</protein>
<reference evidence="2 3" key="1">
    <citation type="journal article" date="2015" name="Nature">
        <title>rRNA introns, odd ribosomes, and small enigmatic genomes across a large radiation of phyla.</title>
        <authorList>
            <person name="Brown C.T."/>
            <person name="Hug L.A."/>
            <person name="Thomas B.C."/>
            <person name="Sharon I."/>
            <person name="Castelle C.J."/>
            <person name="Singh A."/>
            <person name="Wilkins M.J."/>
            <person name="Williams K.H."/>
            <person name="Banfield J.F."/>
        </authorList>
    </citation>
    <scope>NUCLEOTIDE SEQUENCE [LARGE SCALE GENOMIC DNA]</scope>
</reference>
<proteinExistence type="predicted"/>
<keyword evidence="1" id="KW-0472">Membrane</keyword>
<dbReference type="EMBL" id="LCIE01000015">
    <property type="protein sequence ID" value="KKT48937.1"/>
    <property type="molecule type" value="Genomic_DNA"/>
</dbReference>
<evidence type="ECO:0000313" key="3">
    <source>
        <dbReference type="Proteomes" id="UP000034172"/>
    </source>
</evidence>
<organism evidence="2 3">
    <name type="scientific">Candidatus Collierbacteria bacterium GW2011_GWC2_44_18</name>
    <dbReference type="NCBI Taxonomy" id="1618392"/>
    <lineage>
        <taxon>Bacteria</taxon>
        <taxon>Candidatus Collieribacteriota</taxon>
    </lineage>
</organism>
<evidence type="ECO:0000313" key="2">
    <source>
        <dbReference type="EMBL" id="KKT48937.1"/>
    </source>
</evidence>
<gene>
    <name evidence="2" type="ORF">UW41_C0015G0024</name>
</gene>
<evidence type="ECO:0000256" key="1">
    <source>
        <dbReference type="SAM" id="Phobius"/>
    </source>
</evidence>
<comment type="caution">
    <text evidence="2">The sequence shown here is derived from an EMBL/GenBank/DDBJ whole genome shotgun (WGS) entry which is preliminary data.</text>
</comment>
<dbReference type="STRING" id="1618392.UW41_C0015G0024"/>